<dbReference type="InterPro" id="IPR020103">
    <property type="entry name" value="PsdUridine_synth_cat_dom_sf"/>
</dbReference>
<dbReference type="Pfam" id="PF00849">
    <property type="entry name" value="PseudoU_synth_2"/>
    <property type="match status" value="1"/>
</dbReference>
<evidence type="ECO:0000313" key="4">
    <source>
        <dbReference type="EMBL" id="BDC98875.1"/>
    </source>
</evidence>
<dbReference type="PROSITE" id="PS50889">
    <property type="entry name" value="S4"/>
    <property type="match status" value="1"/>
</dbReference>
<sequence>MRLDKFICKCTDLTITEVSLIIAEGKIQVNGEKITEPHHQVHASNQVVFDQKVLTPRPFRYYMIHKPADTICSNKDEHYPAVFSLTNIPDTDQLHLVGRLDADTTGLLIATDDGHWSFNIMQPAGKVPKTYQVQLHRPITKEAIEQLEKGVMLQGEKQPTAPAQIEMINEKQVLLTITEGKFHQVKRMFFAVKNKVTALHRCKIGGLSLDIPEGAWREINKKEVEQ</sequence>
<keyword evidence="1" id="KW-0413">Isomerase</keyword>
<dbReference type="InterPro" id="IPR050343">
    <property type="entry name" value="RsuA_PseudoU_synthase"/>
</dbReference>
<evidence type="ECO:0000259" key="3">
    <source>
        <dbReference type="SMART" id="SM00363"/>
    </source>
</evidence>
<dbReference type="Gene3D" id="3.10.290.10">
    <property type="entry name" value="RNA-binding S4 domain"/>
    <property type="match status" value="1"/>
</dbReference>
<dbReference type="CDD" id="cd02553">
    <property type="entry name" value="PseudoU_synth_RsuA"/>
    <property type="match status" value="1"/>
</dbReference>
<dbReference type="InterPro" id="IPR020094">
    <property type="entry name" value="TruA/RsuA/RluB/E/F_N"/>
</dbReference>
<dbReference type="EMBL" id="AP025292">
    <property type="protein sequence ID" value="BDC98875.1"/>
    <property type="molecule type" value="Genomic_DNA"/>
</dbReference>
<protein>
    <submittedName>
        <fullName evidence="4">Pseudouridine synthase</fullName>
    </submittedName>
</protein>
<dbReference type="NCBIfam" id="TIGR00093">
    <property type="entry name" value="pseudouridine synthase"/>
    <property type="match status" value="1"/>
</dbReference>
<dbReference type="Pfam" id="PF01479">
    <property type="entry name" value="S4"/>
    <property type="match status" value="1"/>
</dbReference>
<organism evidence="4 5">
    <name type="scientific">Persicobacter psychrovividus</name>
    <dbReference type="NCBI Taxonomy" id="387638"/>
    <lineage>
        <taxon>Bacteria</taxon>
        <taxon>Pseudomonadati</taxon>
        <taxon>Bacteroidota</taxon>
        <taxon>Cytophagia</taxon>
        <taxon>Cytophagales</taxon>
        <taxon>Persicobacteraceae</taxon>
        <taxon>Persicobacter</taxon>
    </lineage>
</organism>
<dbReference type="SMART" id="SM00363">
    <property type="entry name" value="S4"/>
    <property type="match status" value="1"/>
</dbReference>
<keyword evidence="2" id="KW-0694">RNA-binding</keyword>
<name>A0ABM7VD51_9BACT</name>
<dbReference type="SUPFAM" id="SSF55120">
    <property type="entry name" value="Pseudouridine synthase"/>
    <property type="match status" value="1"/>
</dbReference>
<evidence type="ECO:0000313" key="5">
    <source>
        <dbReference type="Proteomes" id="UP001354989"/>
    </source>
</evidence>
<evidence type="ECO:0000256" key="1">
    <source>
        <dbReference type="ARBA" id="ARBA00023235"/>
    </source>
</evidence>
<reference evidence="4 5" key="1">
    <citation type="submission" date="2021-12" db="EMBL/GenBank/DDBJ databases">
        <title>Genome sequencing of bacteria with rrn-lacking chromosome and rrn-plasmid.</title>
        <authorList>
            <person name="Anda M."/>
            <person name="Iwasaki W."/>
        </authorList>
    </citation>
    <scope>NUCLEOTIDE SEQUENCE [LARGE SCALE GENOMIC DNA]</scope>
    <source>
        <strain evidence="4 5">NBRC 101262</strain>
    </source>
</reference>
<proteinExistence type="predicted"/>
<gene>
    <name evidence="4" type="ORF">PEPS_11560</name>
</gene>
<dbReference type="CDD" id="cd00165">
    <property type="entry name" value="S4"/>
    <property type="match status" value="1"/>
</dbReference>
<dbReference type="InterPro" id="IPR002942">
    <property type="entry name" value="S4_RNA-bd"/>
</dbReference>
<dbReference type="Proteomes" id="UP001354989">
    <property type="component" value="Chromosome"/>
</dbReference>
<dbReference type="InterPro" id="IPR042092">
    <property type="entry name" value="PsdUridine_s_RsuA/RluB/E/F_cat"/>
</dbReference>
<keyword evidence="5" id="KW-1185">Reference proteome</keyword>
<dbReference type="Gene3D" id="3.30.70.580">
    <property type="entry name" value="Pseudouridine synthase I, catalytic domain, N-terminal subdomain"/>
    <property type="match status" value="1"/>
</dbReference>
<dbReference type="InterPro" id="IPR000748">
    <property type="entry name" value="PsdUridine_synth_RsuA/RluB/E/F"/>
</dbReference>
<dbReference type="PANTHER" id="PTHR47683:SF4">
    <property type="entry name" value="PSEUDOURIDINE SYNTHASE"/>
    <property type="match status" value="1"/>
</dbReference>
<evidence type="ECO:0000256" key="2">
    <source>
        <dbReference type="PROSITE-ProRule" id="PRU00182"/>
    </source>
</evidence>
<accession>A0ABM7VD51</accession>
<dbReference type="InterPro" id="IPR036986">
    <property type="entry name" value="S4_RNA-bd_sf"/>
</dbReference>
<dbReference type="RefSeq" id="WP_338397934.1">
    <property type="nucleotide sequence ID" value="NZ_AP025292.1"/>
</dbReference>
<feature type="domain" description="RNA-binding S4" evidence="3">
    <location>
        <begin position="1"/>
        <end position="63"/>
    </location>
</feature>
<dbReference type="Gene3D" id="3.30.70.1560">
    <property type="entry name" value="Alpha-L RNA-binding motif"/>
    <property type="match status" value="1"/>
</dbReference>
<dbReference type="PANTHER" id="PTHR47683">
    <property type="entry name" value="PSEUDOURIDINE SYNTHASE FAMILY PROTEIN-RELATED"/>
    <property type="match status" value="1"/>
</dbReference>
<dbReference type="InterPro" id="IPR006145">
    <property type="entry name" value="PsdUridine_synth_RsuA/RluA"/>
</dbReference>
<dbReference type="SUPFAM" id="SSF55174">
    <property type="entry name" value="Alpha-L RNA-binding motif"/>
    <property type="match status" value="1"/>
</dbReference>